<gene>
    <name evidence="1" type="ORF">F5891DRAFT_985571</name>
</gene>
<evidence type="ECO:0000313" key="1">
    <source>
        <dbReference type="EMBL" id="KAG1893752.1"/>
    </source>
</evidence>
<name>A0AAD4DU16_9AGAM</name>
<sequence length="818" mass="90785">MYQHRSSNDTTLRGLITEQSPWWNVRSRTRPGQEYCWVAINHDEPRVGGAPVKSSQRSQKDVDSNILSDDDWSLNSDYWDASCPYRAYIPLSPDSTRLLHWVTALEAQGRNSANILSTWHLDPDMAAEIVATTENAHTLMQAVAFTYTPSYAIPPSVSLWWIDASFSTEVALTAKIEGVHRGILDQYGFVVYNLVRDPDWKTRSLLAPLVGKIIDTGLVRCSFRGCIVDFNKIAHHDLLNLLRDQVPVHYQWFPTDIGPLDPRTLKATDYNDFNRETYHTREMKTDEKQHGEIKKPGQAAKVVKGEALFYKMSKKGRNKTLISRAEYNHISQSCHVVPLNFLTGEVCTVFEDEQTQTRHEETPAVAGTPVVTLGVTNAVPVDSEVQAETPHKRTQTQTCREETPAVAGTPVVTLGVTNAVPSEIQAETPHKQTCMVADTQALVLPNIKNTNAQNGQRAETLVSLGEDDTGPTTLRFPSAPGSPPVPPIVSLPRQSSHCQFLPHPPILIPNALPSNEGLQLIRSAYGEDAYLIIGPPVYLRLSGIIFPATPAPRVGTLVMSFQSAIRVAHDIYDHPAASPAASVPNLLRRGASYRVFTPISQVTRVPSLTRGHPSYLDSRNTYPELLNFKDPNYWNTYLARVQALLRRPYARQFLTMGGILWRLALQFGPPSLLNDALAGPSLDVTTWGIGEVNGQSWDDSVTAADITMLIGVSGTGSCWPPHDVWNSSCRWKGFWSDADEQWFQSHLGNLSSGNTEAGKTRKDWKHFFRPISAARSSDASIYGSEAFAHVIPTWDLVSADSTSIVQLLLDKWEPDSIQ</sequence>
<accession>A0AAD4DU16</accession>
<dbReference type="GeneID" id="64671914"/>
<dbReference type="Proteomes" id="UP001195769">
    <property type="component" value="Unassembled WGS sequence"/>
</dbReference>
<keyword evidence="2" id="KW-1185">Reference proteome</keyword>
<dbReference type="AlphaFoldDB" id="A0AAD4DU16"/>
<reference evidence="1" key="1">
    <citation type="journal article" date="2020" name="New Phytol.">
        <title>Comparative genomics reveals dynamic genome evolution in host specialist ectomycorrhizal fungi.</title>
        <authorList>
            <person name="Lofgren L.A."/>
            <person name="Nguyen N.H."/>
            <person name="Vilgalys R."/>
            <person name="Ruytinx J."/>
            <person name="Liao H.L."/>
            <person name="Branco S."/>
            <person name="Kuo A."/>
            <person name="LaButti K."/>
            <person name="Lipzen A."/>
            <person name="Andreopoulos W."/>
            <person name="Pangilinan J."/>
            <person name="Riley R."/>
            <person name="Hundley H."/>
            <person name="Na H."/>
            <person name="Barry K."/>
            <person name="Grigoriev I.V."/>
            <person name="Stajich J.E."/>
            <person name="Kennedy P.G."/>
        </authorList>
    </citation>
    <scope>NUCLEOTIDE SEQUENCE</scope>
    <source>
        <strain evidence="1">FC203</strain>
    </source>
</reference>
<organism evidence="1 2">
    <name type="scientific">Suillus fuscotomentosus</name>
    <dbReference type="NCBI Taxonomy" id="1912939"/>
    <lineage>
        <taxon>Eukaryota</taxon>
        <taxon>Fungi</taxon>
        <taxon>Dikarya</taxon>
        <taxon>Basidiomycota</taxon>
        <taxon>Agaricomycotina</taxon>
        <taxon>Agaricomycetes</taxon>
        <taxon>Agaricomycetidae</taxon>
        <taxon>Boletales</taxon>
        <taxon>Suillineae</taxon>
        <taxon>Suillaceae</taxon>
        <taxon>Suillus</taxon>
    </lineage>
</organism>
<dbReference type="EMBL" id="JABBWK010000091">
    <property type="protein sequence ID" value="KAG1893752.1"/>
    <property type="molecule type" value="Genomic_DNA"/>
</dbReference>
<proteinExistence type="predicted"/>
<evidence type="ECO:0000313" key="2">
    <source>
        <dbReference type="Proteomes" id="UP001195769"/>
    </source>
</evidence>
<comment type="caution">
    <text evidence="1">The sequence shown here is derived from an EMBL/GenBank/DDBJ whole genome shotgun (WGS) entry which is preliminary data.</text>
</comment>
<dbReference type="RefSeq" id="XP_041219328.1">
    <property type="nucleotide sequence ID" value="XM_041377616.1"/>
</dbReference>
<protein>
    <submittedName>
        <fullName evidence="1">Uncharacterized protein</fullName>
    </submittedName>
</protein>